<feature type="compositionally biased region" description="Basic and acidic residues" evidence="1">
    <location>
        <begin position="113"/>
        <end position="123"/>
    </location>
</feature>
<evidence type="ECO:0000313" key="2">
    <source>
        <dbReference type="EMBL" id="KAK0746820.1"/>
    </source>
</evidence>
<sequence>MAPRHGLACESVVVTVSSWRYLTGTWPAPSPAQELVVVVVSLTRPKPSSSTTSFHSQEPAEDTSPTTHQLAPKAPATSHEPKSHVNHPSHPGHREFPGIQPKTKGTKAFFNKKKGDDGEKEPPPRASLFWTPGTRCPFDPELIPHPRLHPSTA</sequence>
<reference evidence="2" key="1">
    <citation type="submission" date="2023-06" db="EMBL/GenBank/DDBJ databases">
        <title>Genome-scale phylogeny and comparative genomics of the fungal order Sordariales.</title>
        <authorList>
            <consortium name="Lawrence Berkeley National Laboratory"/>
            <person name="Hensen N."/>
            <person name="Bonometti L."/>
            <person name="Westerberg I."/>
            <person name="Brannstrom I.O."/>
            <person name="Guillou S."/>
            <person name="Cros-Aarteil S."/>
            <person name="Calhoun S."/>
            <person name="Haridas S."/>
            <person name="Kuo A."/>
            <person name="Mondo S."/>
            <person name="Pangilinan J."/>
            <person name="Riley R."/>
            <person name="LaButti K."/>
            <person name="Andreopoulos B."/>
            <person name="Lipzen A."/>
            <person name="Chen C."/>
            <person name="Yanf M."/>
            <person name="Daum C."/>
            <person name="Ng V."/>
            <person name="Clum A."/>
            <person name="Steindorff A."/>
            <person name="Ohm R."/>
            <person name="Martin F."/>
            <person name="Silar P."/>
            <person name="Natvig D."/>
            <person name="Lalanne C."/>
            <person name="Gautier V."/>
            <person name="Ament-velasquez S.L."/>
            <person name="Kruys A."/>
            <person name="Hutchinson M.I."/>
            <person name="Powell A.J."/>
            <person name="Barry K."/>
            <person name="Miller A.N."/>
            <person name="Grigoriev I.V."/>
            <person name="Debuchy R."/>
            <person name="Gladieux P."/>
            <person name="Thoren M.H."/>
            <person name="Johannesson H."/>
        </authorList>
    </citation>
    <scope>NUCLEOTIDE SEQUENCE</scope>
    <source>
        <strain evidence="2">SMH3187-1</strain>
    </source>
</reference>
<dbReference type="AlphaFoldDB" id="A0AA40K5N1"/>
<evidence type="ECO:0000313" key="3">
    <source>
        <dbReference type="Proteomes" id="UP001172155"/>
    </source>
</evidence>
<dbReference type="EMBL" id="JAUKUD010000004">
    <property type="protein sequence ID" value="KAK0746820.1"/>
    <property type="molecule type" value="Genomic_DNA"/>
</dbReference>
<name>A0AA40K5N1_9PEZI</name>
<evidence type="ECO:0000256" key="1">
    <source>
        <dbReference type="SAM" id="MobiDB-lite"/>
    </source>
</evidence>
<proteinExistence type="predicted"/>
<keyword evidence="3" id="KW-1185">Reference proteome</keyword>
<accession>A0AA40K5N1</accession>
<protein>
    <submittedName>
        <fullName evidence="2">Uncharacterized protein</fullName>
    </submittedName>
</protein>
<comment type="caution">
    <text evidence="2">The sequence shown here is derived from an EMBL/GenBank/DDBJ whole genome shotgun (WGS) entry which is preliminary data.</text>
</comment>
<feature type="compositionally biased region" description="Polar residues" evidence="1">
    <location>
        <begin position="46"/>
        <end position="56"/>
    </location>
</feature>
<organism evidence="2 3">
    <name type="scientific">Schizothecium vesticola</name>
    <dbReference type="NCBI Taxonomy" id="314040"/>
    <lineage>
        <taxon>Eukaryota</taxon>
        <taxon>Fungi</taxon>
        <taxon>Dikarya</taxon>
        <taxon>Ascomycota</taxon>
        <taxon>Pezizomycotina</taxon>
        <taxon>Sordariomycetes</taxon>
        <taxon>Sordariomycetidae</taxon>
        <taxon>Sordariales</taxon>
        <taxon>Schizotheciaceae</taxon>
        <taxon>Schizothecium</taxon>
    </lineage>
</organism>
<dbReference type="Proteomes" id="UP001172155">
    <property type="component" value="Unassembled WGS sequence"/>
</dbReference>
<gene>
    <name evidence="2" type="ORF">B0T18DRAFT_160133</name>
</gene>
<feature type="region of interest" description="Disordered" evidence="1">
    <location>
        <begin position="45"/>
        <end position="153"/>
    </location>
</feature>